<dbReference type="EMBL" id="MBFR01000101">
    <property type="protein sequence ID" value="PVU94095.1"/>
    <property type="molecule type" value="Genomic_DNA"/>
</dbReference>
<name>A0A2T9YP04_9FUNG</name>
<gene>
    <name evidence="1" type="ORF">BB561_002781</name>
</gene>
<dbReference type="Proteomes" id="UP000245383">
    <property type="component" value="Unassembled WGS sequence"/>
</dbReference>
<sequence length="1411" mass="164007">MICRYTCIKKAGSHFYHIRQQQVYRKLFSPIHYQQSYYSSSSAKQNPSIHNTHDHYNAPNIKHPDVGSYYIYFKNTNPYVLSHKLCLYAVKYLDLQLSNAIHTNFIDFKQLSIKIFPLLITKDFMLSLLVADLILKHKDFSVDDYPFLKPKQIHTNNSAQLASNSNKTIPSTLVTALTENHNSSLFSEKSDSSQLHSEPPTLPIDKTLKFNLFVLLSSLFLKCSFKNRDYSAILAEENPHILKLSSFITLNGIVQTAISKYFNDFQYFSSPEISVDSYNPNLNINISTSKNQLVNTDLTQNFMSLIDVDCFVQFILISAKKKITISRKLFAVIVKIALLTKNLEKIFFLYASDLFPMGFSPIELKNLRNFRMIAITLRNPVHKNVIDSFLTNKDIHKAVTVARLTQKEEIWSYMLQFYVGKFGIDDNFFELIKFKIIDLKYKESIFQKKENKFKNDVSLIQKDFHYNVVSALVNHAYTLQSQNSLEFEPHYTQRSFDSNLQKPEYFVQQAYNAHLELIRFIKPHSKHALDILVRALVVISNDIDSAYDICQNVFRNSSSNDKSINIDFMLSYLAYGYSLNRNFNQLVALTQFVEAQNIKPDCVYYDILIRTLLMCQNYAPNYIRDKINNTSLTKAEIFPNIFRISSALTLFAKMEIDKIPRTAHTYFALIRDLARNGYVQKVRSLFIMLSNEEKYWSQKRQKYIQILSSNLKDFDSNPSKLDLSCIATDPIYEYIKHNNYILQNTSFYLLGPESKYISELLKFQKESKKRSLLRKLKISLNCRVTIRTYDILMYSYSRNKLYPNVIEVWDHASRNFFVNFKLHPDAPNKALLLESQKILQGLTAELNYNIISWSNMASKAILASIQSNNNNKGLRLLLEYQKIVSLIQKFAKKLNISLDLVYKASLTNAITCLHLQNHSMIRALNFIRMNSPQLYTAISKRLNLSIFLVEDSRKRQHDKSGFLSSRSIFSPNSHRVLPKDVPNLYTRFDFQNSDSKSDFLEYSTSLSNISNIEVSKFKKGLVQLAIYFGKFGYLDYSISLVKFLFESKCPPTPYICRFLIAKMSSKIKNHFEFINCIGQKRDSLLEFSFTNKIKANNFANSKSYNRGNAEVNDLNNRNFEFLRMCQDLIVIYEYWRENEKIKLENYIKANESLIQNTSNVVSDDKSQLANKNASINTTKQFNLQTNIKTLDDVNQYSEYLPIDDNVDKYIHSSVKNLPDIGSSLSSILKYIGSTDNNTKASSVGSYMLPSETMKIVAHAYLYFGEHYNSTVIYLLNIKMQLLKKYNAVSDIDSSHYTRNIKHNRSISEDLSQTLFYLQSCSSPKNERYFYHRFPQNIISILEDVNKVIRYYSEKAATEISLNKNIRPETKTTFDKSFEEFKDSNIPNCVDYNLSDENEIFKKVWDWVIPDQ</sequence>
<dbReference type="Gene3D" id="1.25.40.10">
    <property type="entry name" value="Tetratricopeptide repeat domain"/>
    <property type="match status" value="1"/>
</dbReference>
<comment type="caution">
    <text evidence="1">The sequence shown here is derived from an EMBL/GenBank/DDBJ whole genome shotgun (WGS) entry which is preliminary data.</text>
</comment>
<evidence type="ECO:0000313" key="2">
    <source>
        <dbReference type="Proteomes" id="UP000245383"/>
    </source>
</evidence>
<evidence type="ECO:0000313" key="1">
    <source>
        <dbReference type="EMBL" id="PVU94095.1"/>
    </source>
</evidence>
<keyword evidence="2" id="KW-1185">Reference proteome</keyword>
<accession>A0A2T9YP04</accession>
<reference evidence="1 2" key="1">
    <citation type="journal article" date="2018" name="MBio">
        <title>Comparative Genomics Reveals the Core Gene Toolbox for the Fungus-Insect Symbiosis.</title>
        <authorList>
            <person name="Wang Y."/>
            <person name="Stata M."/>
            <person name="Wang W."/>
            <person name="Stajich J.E."/>
            <person name="White M.M."/>
            <person name="Moncalvo J.M."/>
        </authorList>
    </citation>
    <scope>NUCLEOTIDE SEQUENCE [LARGE SCALE GENOMIC DNA]</scope>
    <source>
        <strain evidence="1 2">SWE-8-4</strain>
    </source>
</reference>
<proteinExistence type="predicted"/>
<organism evidence="1 2">
    <name type="scientific">Smittium simulii</name>
    <dbReference type="NCBI Taxonomy" id="133385"/>
    <lineage>
        <taxon>Eukaryota</taxon>
        <taxon>Fungi</taxon>
        <taxon>Fungi incertae sedis</taxon>
        <taxon>Zoopagomycota</taxon>
        <taxon>Kickxellomycotina</taxon>
        <taxon>Harpellomycetes</taxon>
        <taxon>Harpellales</taxon>
        <taxon>Legeriomycetaceae</taxon>
        <taxon>Smittium</taxon>
    </lineage>
</organism>
<protein>
    <submittedName>
        <fullName evidence="1">Uncharacterized protein</fullName>
    </submittedName>
</protein>
<dbReference type="InterPro" id="IPR011990">
    <property type="entry name" value="TPR-like_helical_dom_sf"/>
</dbReference>